<evidence type="ECO:0000313" key="3">
    <source>
        <dbReference type="EMBL" id="CAF0961668.1"/>
    </source>
</evidence>
<keyword evidence="1" id="KW-0677">Repeat</keyword>
<dbReference type="EMBL" id="CAJNOL010000659">
    <property type="protein sequence ID" value="CAF1156259.1"/>
    <property type="molecule type" value="Genomic_DNA"/>
</dbReference>
<dbReference type="Proteomes" id="UP000663854">
    <property type="component" value="Unassembled WGS sequence"/>
</dbReference>
<comment type="caution">
    <text evidence="4">The sequence shown here is derived from an EMBL/GenBank/DDBJ whole genome shotgun (WGS) entry which is preliminary data.</text>
</comment>
<gene>
    <name evidence="4" type="ORF">JXQ802_LOCUS22006</name>
    <name evidence="3" type="ORF">PYM288_LOCUS12658</name>
</gene>
<dbReference type="AlphaFoldDB" id="A0A814T5K7"/>
<sequence length="531" mass="60805">MFRRDPIAISPIKGTYINSYKTQSKSNYHEWIKFFLSALIPLMIGVFTIVTTMLQQKLSDQQREQDKEDARLFRLQSDHQTDILRQETVFDTYIDDITAILMENEVQHLVHIRIKTLTSLRQLDPERKQHLLLFLYESGLIYHHSTKPISSLLRVNYVNFNDIFFKGTMENQCSFLRLYLHEAYLSNSSFIDCYIDRGNFSNAIMYKATFFNTLLIRSSFKFASLVKANFNKSKLAGIDFSGASLVESIFTGTLWKEGNVNFTNANLTGAIISNEQLHNSTLYNCILPNGTWGLIYTKNLVVNGDVEQNCTANGSNFSSGWDVSNTGEMKVFAYSTRNLTKTLGECYFRVISFYNSRKVVYAVQTIILERFSLLISTGLARYHASADIQCFGSQYVIIELYFIDFNGLRYPVVSSGSVSGTEMESIEMSDIVPLDVRSVRMFITFIVKSNSNSPIDKDYCICDNTGFDLLNLRIKYSINIEPSVLHIDCHEHSLEWAEIIFINNGLSSLSGYAYELLSMNWSELLNIQLFD</sequence>
<keyword evidence="2" id="KW-0472">Membrane</keyword>
<keyword evidence="2" id="KW-0812">Transmembrane</keyword>
<dbReference type="PANTHER" id="PTHR47485:SF1">
    <property type="entry name" value="THYLAKOID LUMENAL 17.4 KDA PROTEIN, CHLOROPLASTIC"/>
    <property type="match status" value="1"/>
</dbReference>
<dbReference type="EMBL" id="CAJNOH010000239">
    <property type="protein sequence ID" value="CAF0961668.1"/>
    <property type="molecule type" value="Genomic_DNA"/>
</dbReference>
<accession>A0A814T5K7</accession>
<dbReference type="Pfam" id="PF13599">
    <property type="entry name" value="Pentapeptide_4"/>
    <property type="match status" value="1"/>
</dbReference>
<dbReference type="Gene3D" id="2.160.20.80">
    <property type="entry name" value="E3 ubiquitin-protein ligase SopA"/>
    <property type="match status" value="1"/>
</dbReference>
<dbReference type="SUPFAM" id="SSF141571">
    <property type="entry name" value="Pentapeptide repeat-like"/>
    <property type="match status" value="1"/>
</dbReference>
<evidence type="ECO:0000256" key="1">
    <source>
        <dbReference type="ARBA" id="ARBA00022737"/>
    </source>
</evidence>
<dbReference type="PANTHER" id="PTHR47485">
    <property type="entry name" value="THYLAKOID LUMENAL 17.4 KDA PROTEIN, CHLOROPLASTIC"/>
    <property type="match status" value="1"/>
</dbReference>
<dbReference type="Pfam" id="PF00805">
    <property type="entry name" value="Pentapeptide"/>
    <property type="match status" value="1"/>
</dbReference>
<feature type="transmembrane region" description="Helical" evidence="2">
    <location>
        <begin position="31"/>
        <end position="54"/>
    </location>
</feature>
<organism evidence="4 5">
    <name type="scientific">Rotaria sordida</name>
    <dbReference type="NCBI Taxonomy" id="392033"/>
    <lineage>
        <taxon>Eukaryota</taxon>
        <taxon>Metazoa</taxon>
        <taxon>Spiralia</taxon>
        <taxon>Gnathifera</taxon>
        <taxon>Rotifera</taxon>
        <taxon>Eurotatoria</taxon>
        <taxon>Bdelloidea</taxon>
        <taxon>Philodinida</taxon>
        <taxon>Philodinidae</taxon>
        <taxon>Rotaria</taxon>
    </lineage>
</organism>
<keyword evidence="2" id="KW-1133">Transmembrane helix</keyword>
<dbReference type="InterPro" id="IPR001646">
    <property type="entry name" value="5peptide_repeat"/>
</dbReference>
<evidence type="ECO:0008006" key="6">
    <source>
        <dbReference type="Google" id="ProtNLM"/>
    </source>
</evidence>
<dbReference type="Proteomes" id="UP000663870">
    <property type="component" value="Unassembled WGS sequence"/>
</dbReference>
<evidence type="ECO:0000256" key="2">
    <source>
        <dbReference type="SAM" id="Phobius"/>
    </source>
</evidence>
<reference evidence="4" key="1">
    <citation type="submission" date="2021-02" db="EMBL/GenBank/DDBJ databases">
        <authorList>
            <person name="Nowell W R."/>
        </authorList>
    </citation>
    <scope>NUCLEOTIDE SEQUENCE</scope>
</reference>
<name>A0A814T5K7_9BILA</name>
<evidence type="ECO:0000313" key="4">
    <source>
        <dbReference type="EMBL" id="CAF1156259.1"/>
    </source>
</evidence>
<proteinExistence type="predicted"/>
<keyword evidence="5" id="KW-1185">Reference proteome</keyword>
<evidence type="ECO:0000313" key="5">
    <source>
        <dbReference type="Proteomes" id="UP000663870"/>
    </source>
</evidence>
<protein>
    <recommendedName>
        <fullName evidence="6">Pentapeptide repeat-containing protein</fullName>
    </recommendedName>
</protein>